<dbReference type="InterPro" id="IPR040404">
    <property type="entry name" value="Phylloplanin-like"/>
</dbReference>
<proteinExistence type="predicted"/>
<dbReference type="PANTHER" id="PTHR34458">
    <property type="entry name" value="POLLEN OLE E 1 ALLERGEN AND EXTENSIN FAMILY PROTEIN-RELATED"/>
    <property type="match status" value="1"/>
</dbReference>
<sequence length="145" mass="15352">MAFPSTLLLIALFSIEFTVSLAQVPGVDIPLAGVVTCPNTSLATVGTYRVVPQARVDVVCGLSQIVLQSTTTNTQGIYTFFFDLVKIPLLYNPDQCLLRVILPPGSCVFVPPGGSITFPIIAIKNILGILSTYIPGAPTYVPVVA</sequence>
<feature type="signal peptide" evidence="1">
    <location>
        <begin position="1"/>
        <end position="22"/>
    </location>
</feature>
<reference evidence="2" key="2">
    <citation type="journal article" date="2024" name="Plant">
        <title>Genomic evolution and insights into agronomic trait innovations of Sesamum species.</title>
        <authorList>
            <person name="Miao H."/>
            <person name="Wang L."/>
            <person name="Qu L."/>
            <person name="Liu H."/>
            <person name="Sun Y."/>
            <person name="Le M."/>
            <person name="Wang Q."/>
            <person name="Wei S."/>
            <person name="Zheng Y."/>
            <person name="Lin W."/>
            <person name="Duan Y."/>
            <person name="Cao H."/>
            <person name="Xiong S."/>
            <person name="Wang X."/>
            <person name="Wei L."/>
            <person name="Li C."/>
            <person name="Ma Q."/>
            <person name="Ju M."/>
            <person name="Zhao R."/>
            <person name="Li G."/>
            <person name="Mu C."/>
            <person name="Tian Q."/>
            <person name="Mei H."/>
            <person name="Zhang T."/>
            <person name="Gao T."/>
            <person name="Zhang H."/>
        </authorList>
    </citation>
    <scope>NUCLEOTIDE SEQUENCE</scope>
    <source>
        <strain evidence="2">KEN1</strain>
    </source>
</reference>
<evidence type="ECO:0000313" key="2">
    <source>
        <dbReference type="EMBL" id="KAL0415016.1"/>
    </source>
</evidence>
<name>A0AAW2UI33_9LAMI</name>
<evidence type="ECO:0008006" key="3">
    <source>
        <dbReference type="Google" id="ProtNLM"/>
    </source>
</evidence>
<evidence type="ECO:0000256" key="1">
    <source>
        <dbReference type="SAM" id="SignalP"/>
    </source>
</evidence>
<protein>
    <recommendedName>
        <fullName evidence="3">Pollen Ole e 1 allergen and extensin family protein</fullName>
    </recommendedName>
</protein>
<accession>A0AAW2UI33</accession>
<keyword evidence="1" id="KW-0732">Signal</keyword>
<gene>
    <name evidence="2" type="ORF">Slati_3333500</name>
</gene>
<comment type="caution">
    <text evidence="2">The sequence shown here is derived from an EMBL/GenBank/DDBJ whole genome shotgun (WGS) entry which is preliminary data.</text>
</comment>
<dbReference type="EMBL" id="JACGWN010000012">
    <property type="protein sequence ID" value="KAL0415016.1"/>
    <property type="molecule type" value="Genomic_DNA"/>
</dbReference>
<dbReference type="PANTHER" id="PTHR34458:SF11">
    <property type="entry name" value="MD-2-RELATED LIPID-RECOGNITION DOMAIN-CONTAINING PROTEIN"/>
    <property type="match status" value="1"/>
</dbReference>
<dbReference type="AlphaFoldDB" id="A0AAW2UI33"/>
<organism evidence="2">
    <name type="scientific">Sesamum latifolium</name>
    <dbReference type="NCBI Taxonomy" id="2727402"/>
    <lineage>
        <taxon>Eukaryota</taxon>
        <taxon>Viridiplantae</taxon>
        <taxon>Streptophyta</taxon>
        <taxon>Embryophyta</taxon>
        <taxon>Tracheophyta</taxon>
        <taxon>Spermatophyta</taxon>
        <taxon>Magnoliopsida</taxon>
        <taxon>eudicotyledons</taxon>
        <taxon>Gunneridae</taxon>
        <taxon>Pentapetalae</taxon>
        <taxon>asterids</taxon>
        <taxon>lamiids</taxon>
        <taxon>Lamiales</taxon>
        <taxon>Pedaliaceae</taxon>
        <taxon>Sesamum</taxon>
    </lineage>
</organism>
<reference evidence="2" key="1">
    <citation type="submission" date="2020-06" db="EMBL/GenBank/DDBJ databases">
        <authorList>
            <person name="Li T."/>
            <person name="Hu X."/>
            <person name="Zhang T."/>
            <person name="Song X."/>
            <person name="Zhang H."/>
            <person name="Dai N."/>
            <person name="Sheng W."/>
            <person name="Hou X."/>
            <person name="Wei L."/>
        </authorList>
    </citation>
    <scope>NUCLEOTIDE SEQUENCE</scope>
    <source>
        <strain evidence="2">KEN1</strain>
        <tissue evidence="2">Leaf</tissue>
    </source>
</reference>
<feature type="chain" id="PRO_5043531307" description="Pollen Ole e 1 allergen and extensin family protein" evidence="1">
    <location>
        <begin position="23"/>
        <end position="145"/>
    </location>
</feature>